<dbReference type="InterPro" id="IPR036770">
    <property type="entry name" value="Ankyrin_rpt-contain_sf"/>
</dbReference>
<evidence type="ECO:0000256" key="1">
    <source>
        <dbReference type="PROSITE-ProRule" id="PRU00023"/>
    </source>
</evidence>
<dbReference type="InterPro" id="IPR050657">
    <property type="entry name" value="Ankyrin_repeat_domain"/>
</dbReference>
<keyword evidence="1" id="KW-0040">ANK repeat</keyword>
<protein>
    <submittedName>
        <fullName evidence="2">ANKR7 protein</fullName>
    </submittedName>
</protein>
<name>A0A7K9UP15_ANSSE</name>
<dbReference type="PANTHER" id="PTHR24147:SF53">
    <property type="entry name" value="ANKYRIN REPEAT DOMAIN 26"/>
    <property type="match status" value="1"/>
</dbReference>
<dbReference type="SMART" id="SM00248">
    <property type="entry name" value="ANK"/>
    <property type="match status" value="4"/>
</dbReference>
<feature type="non-terminal residue" evidence="2">
    <location>
        <position position="1"/>
    </location>
</feature>
<dbReference type="Proteomes" id="UP000567872">
    <property type="component" value="Unassembled WGS sequence"/>
</dbReference>
<dbReference type="PROSITE" id="PS50297">
    <property type="entry name" value="ANK_REP_REGION"/>
    <property type="match status" value="4"/>
</dbReference>
<feature type="repeat" description="ANK" evidence="1">
    <location>
        <begin position="65"/>
        <end position="97"/>
    </location>
</feature>
<sequence length="127" mass="13647">RTPLHLACANGHADVVRFLVQKKCLLNLCDGADRSPLMEAVERQQEECVAILLEHGADPNVRGYGGNTALHLAVAAPKASLAEMLIEHDARIDVENSKGETPLTLAISSHQKEMVELLLQKGADACA</sequence>
<accession>A0A7K9UP15</accession>
<dbReference type="Gene3D" id="1.25.40.20">
    <property type="entry name" value="Ankyrin repeat-containing domain"/>
    <property type="match status" value="2"/>
</dbReference>
<dbReference type="OrthoDB" id="9995210at2759"/>
<dbReference type="AlphaFoldDB" id="A0A7K9UP15"/>
<gene>
    <name evidence="2" type="primary">Ankrd7_0</name>
    <name evidence="2" type="ORF">ANSSEM_R01501</name>
</gene>
<dbReference type="PANTHER" id="PTHR24147">
    <property type="entry name" value="ANKYRIN REPEAT DOMAIN 36-RELATED"/>
    <property type="match status" value="1"/>
</dbReference>
<evidence type="ECO:0000313" key="3">
    <source>
        <dbReference type="Proteomes" id="UP000567872"/>
    </source>
</evidence>
<dbReference type="EMBL" id="VXAA01000577">
    <property type="protein sequence ID" value="NXI61836.1"/>
    <property type="molecule type" value="Genomic_DNA"/>
</dbReference>
<feature type="non-terminal residue" evidence="2">
    <location>
        <position position="127"/>
    </location>
</feature>
<reference evidence="2 3" key="1">
    <citation type="submission" date="2019-09" db="EMBL/GenBank/DDBJ databases">
        <title>Bird 10,000 Genomes (B10K) Project - Family phase.</title>
        <authorList>
            <person name="Zhang G."/>
        </authorList>
    </citation>
    <scope>NUCLEOTIDE SEQUENCE [LARGE SCALE GENOMIC DNA]</scope>
    <source>
        <strain evidence="2">B10K-DU-001-57</strain>
        <tissue evidence="2">Muscle</tissue>
    </source>
</reference>
<feature type="repeat" description="ANK" evidence="1">
    <location>
        <begin position="1"/>
        <end position="31"/>
    </location>
</feature>
<keyword evidence="3" id="KW-1185">Reference proteome</keyword>
<feature type="repeat" description="ANK" evidence="1">
    <location>
        <begin position="32"/>
        <end position="64"/>
    </location>
</feature>
<comment type="caution">
    <text evidence="2">The sequence shown here is derived from an EMBL/GenBank/DDBJ whole genome shotgun (WGS) entry which is preliminary data.</text>
</comment>
<dbReference type="SUPFAM" id="SSF48403">
    <property type="entry name" value="Ankyrin repeat"/>
    <property type="match status" value="1"/>
</dbReference>
<feature type="repeat" description="ANK" evidence="1">
    <location>
        <begin position="98"/>
        <end position="127"/>
    </location>
</feature>
<proteinExistence type="predicted"/>
<dbReference type="PROSITE" id="PS50088">
    <property type="entry name" value="ANK_REPEAT"/>
    <property type="match status" value="4"/>
</dbReference>
<dbReference type="Pfam" id="PF12796">
    <property type="entry name" value="Ank_2"/>
    <property type="match status" value="2"/>
</dbReference>
<evidence type="ECO:0000313" key="2">
    <source>
        <dbReference type="EMBL" id="NXI61836.1"/>
    </source>
</evidence>
<organism evidence="2 3">
    <name type="scientific">Anseranas semipalmata</name>
    <name type="common">Magpie goose</name>
    <name type="synonym">Anas semipalmata</name>
    <dbReference type="NCBI Taxonomy" id="8851"/>
    <lineage>
        <taxon>Eukaryota</taxon>
        <taxon>Metazoa</taxon>
        <taxon>Chordata</taxon>
        <taxon>Craniata</taxon>
        <taxon>Vertebrata</taxon>
        <taxon>Euteleostomi</taxon>
        <taxon>Archelosauria</taxon>
        <taxon>Archosauria</taxon>
        <taxon>Dinosauria</taxon>
        <taxon>Saurischia</taxon>
        <taxon>Theropoda</taxon>
        <taxon>Coelurosauria</taxon>
        <taxon>Aves</taxon>
        <taxon>Neognathae</taxon>
        <taxon>Galloanserae</taxon>
        <taxon>Anseriformes</taxon>
        <taxon>Anseranatidae</taxon>
        <taxon>Anseranas</taxon>
    </lineage>
</organism>
<dbReference type="InterPro" id="IPR002110">
    <property type="entry name" value="Ankyrin_rpt"/>
</dbReference>